<comment type="caution">
    <text evidence="2">The sequence shown here is derived from an EMBL/GenBank/DDBJ whole genome shotgun (WGS) entry which is preliminary data.</text>
</comment>
<reference evidence="3" key="1">
    <citation type="journal article" date="2019" name="Int. J. Syst. Evol. Microbiol.">
        <title>The Global Catalogue of Microorganisms (GCM) 10K type strain sequencing project: providing services to taxonomists for standard genome sequencing and annotation.</title>
        <authorList>
            <consortium name="The Broad Institute Genomics Platform"/>
            <consortium name="The Broad Institute Genome Sequencing Center for Infectious Disease"/>
            <person name="Wu L."/>
            <person name="Ma J."/>
        </authorList>
    </citation>
    <scope>NUCLEOTIDE SEQUENCE [LARGE SCALE GENOMIC DNA]</scope>
    <source>
        <strain evidence="3">JCM 18956</strain>
    </source>
</reference>
<evidence type="ECO:0000313" key="3">
    <source>
        <dbReference type="Proteomes" id="UP001501295"/>
    </source>
</evidence>
<accession>A0ABP8W6T6</accession>
<keyword evidence="3" id="KW-1185">Reference proteome</keyword>
<sequence>MGIERALIRDLVKEAKGATPGHAATVRRMNASPKGPNRAAVQHRQERSDVARPSSPAGSHDISRRRGSSRLDAEGVRCEFRRARPGVKAPFAGSMPEDGAWQA</sequence>
<dbReference type="EMBL" id="BAABLM010000007">
    <property type="protein sequence ID" value="GAA4682647.1"/>
    <property type="molecule type" value="Genomic_DNA"/>
</dbReference>
<protein>
    <submittedName>
        <fullName evidence="2">Uncharacterized protein</fullName>
    </submittedName>
</protein>
<evidence type="ECO:0000313" key="2">
    <source>
        <dbReference type="EMBL" id="GAA4682647.1"/>
    </source>
</evidence>
<dbReference type="Proteomes" id="UP001501295">
    <property type="component" value="Unassembled WGS sequence"/>
</dbReference>
<gene>
    <name evidence="2" type="ORF">GCM10025780_30300</name>
</gene>
<organism evidence="2 3">
    <name type="scientific">Frondihabitans cladoniiphilus</name>
    <dbReference type="NCBI Taxonomy" id="715785"/>
    <lineage>
        <taxon>Bacteria</taxon>
        <taxon>Bacillati</taxon>
        <taxon>Actinomycetota</taxon>
        <taxon>Actinomycetes</taxon>
        <taxon>Micrococcales</taxon>
        <taxon>Microbacteriaceae</taxon>
        <taxon>Frondihabitans</taxon>
    </lineage>
</organism>
<name>A0ABP8W6T6_9MICO</name>
<feature type="region of interest" description="Disordered" evidence="1">
    <location>
        <begin position="17"/>
        <end position="103"/>
    </location>
</feature>
<proteinExistence type="predicted"/>
<feature type="compositionally biased region" description="Basic and acidic residues" evidence="1">
    <location>
        <begin position="61"/>
        <end position="82"/>
    </location>
</feature>
<evidence type="ECO:0000256" key="1">
    <source>
        <dbReference type="SAM" id="MobiDB-lite"/>
    </source>
</evidence>